<proteinExistence type="predicted"/>
<reference evidence="1 2" key="1">
    <citation type="journal article" date="2015" name="Microbiome">
        <title>Genomic resolution of linkages in carbon, nitrogen, and sulfur cycling among widespread estuary sediment bacteria.</title>
        <authorList>
            <person name="Baker B.J."/>
            <person name="Lazar C.S."/>
            <person name="Teske A.P."/>
            <person name="Dick G.J."/>
        </authorList>
    </citation>
    <scope>NUCLEOTIDE SEQUENCE [LARGE SCALE GENOMIC DNA]</scope>
    <source>
        <strain evidence="1">DG_24</strain>
    </source>
</reference>
<evidence type="ECO:0000313" key="2">
    <source>
        <dbReference type="Proteomes" id="UP000052008"/>
    </source>
</evidence>
<name>A0A0S7WQV5_UNCT6</name>
<sequence>MAEQKRPATSVQVELGEKESEGIYSNFVIISFSASEFIFDFARILPGAQKAKVFARIVTTPQHARLLQNALNDNIKKYEDKFEKIKVMGKDNREIGF</sequence>
<evidence type="ECO:0000313" key="1">
    <source>
        <dbReference type="EMBL" id="KPJ52576.1"/>
    </source>
</evidence>
<dbReference type="InterPro" id="IPR021857">
    <property type="entry name" value="DUF3467"/>
</dbReference>
<evidence type="ECO:0008006" key="3">
    <source>
        <dbReference type="Google" id="ProtNLM"/>
    </source>
</evidence>
<dbReference type="Proteomes" id="UP000052008">
    <property type="component" value="Unassembled WGS sequence"/>
</dbReference>
<protein>
    <recommendedName>
        <fullName evidence="3">DUF3467 domain-containing protein</fullName>
    </recommendedName>
</protein>
<dbReference type="EMBL" id="LIZS01000052">
    <property type="protein sequence ID" value="KPJ52576.1"/>
    <property type="molecule type" value="Genomic_DNA"/>
</dbReference>
<accession>A0A0S7WQV5</accession>
<dbReference type="AlphaFoldDB" id="A0A0S7WQV5"/>
<comment type="caution">
    <text evidence="1">The sequence shown here is derived from an EMBL/GenBank/DDBJ whole genome shotgun (WGS) entry which is preliminary data.</text>
</comment>
<dbReference type="Pfam" id="PF11950">
    <property type="entry name" value="DUF3467"/>
    <property type="match status" value="1"/>
</dbReference>
<organism evidence="1 2">
    <name type="scientific">candidate division TA06 bacterium DG_24</name>
    <dbReference type="NCBI Taxonomy" id="1703770"/>
    <lineage>
        <taxon>Bacteria</taxon>
        <taxon>Bacteria division TA06</taxon>
    </lineage>
</organism>
<dbReference type="STRING" id="1703770.AMJ39_07540"/>
<gene>
    <name evidence="1" type="ORF">AMJ39_07540</name>
</gene>